<dbReference type="OrthoDB" id="1470350at2759"/>
<gene>
    <name evidence="10" type="ORF">HETSPECPRED_001963</name>
</gene>
<keyword evidence="5" id="KW-0560">Oxidoreductase</keyword>
<keyword evidence="6 8" id="KW-0408">Iron</keyword>
<dbReference type="PANTHER" id="PTHR24287">
    <property type="entry name" value="P450, PUTATIVE (EUROFUNG)-RELATED"/>
    <property type="match status" value="1"/>
</dbReference>
<keyword evidence="9" id="KW-0812">Transmembrane</keyword>
<keyword evidence="3 8" id="KW-0349">Heme</keyword>
<evidence type="ECO:0000256" key="2">
    <source>
        <dbReference type="ARBA" id="ARBA00010617"/>
    </source>
</evidence>
<evidence type="ECO:0000313" key="10">
    <source>
        <dbReference type="EMBL" id="CAF9914368.1"/>
    </source>
</evidence>
<dbReference type="EMBL" id="CAJPDS010000014">
    <property type="protein sequence ID" value="CAF9914368.1"/>
    <property type="molecule type" value="Genomic_DNA"/>
</dbReference>
<evidence type="ECO:0000256" key="6">
    <source>
        <dbReference type="ARBA" id="ARBA00023004"/>
    </source>
</evidence>
<sequence length="514" mass="58461">MAYSLEILGAVTAIYLVSLFLRAWSIRNRFRRATHQFGCQPVKHFPNWDPFLGLDLFVTLRRADARGQLSQAYADLHKRYGNTFEMKALTDSGIQTADPQNIQAVLATKFNDFGVGQVRGSAGAPFFDRGVFTDDGEFWKQSRSLIRPTFSRIEFANLDSFERHIGRFLALIPQDSTPFDILPLTKQLFLDTSSEFLFGQSIESLLPQTPFDTGEFMKAFDDSLHGLTFRLLAGPLRFLFVLDPTWKKAYTKVHKFVDKQVSNAIELQTVVANDDQEFTNAGKPKKYILLHEMARVTQDPLDLRAQILNVFIPARDTAAIAFGNIMFELARHPQIWTDLRAEVLAAVSSPQQINFDLLKSLPHCKAVINETFRLHLPVSRIKRVALRDTILPVGGGRDEKSPVFVPQGRLVELDLYTLQRDPEIWGPDAHEFRPGRWAAGRPLWEAKWQYEPFIGGPRICPAQQQVLLQLTYLLVRVVQNFRGIENRDEEIAYVEEMKLTSESRNGAKIALIPA</sequence>
<reference evidence="10" key="1">
    <citation type="submission" date="2021-03" db="EMBL/GenBank/DDBJ databases">
        <authorList>
            <person name="Tagirdzhanova G."/>
        </authorList>
    </citation>
    <scope>NUCLEOTIDE SEQUENCE</scope>
</reference>
<comment type="caution">
    <text evidence="10">The sequence shown here is derived from an EMBL/GenBank/DDBJ whole genome shotgun (WGS) entry which is preliminary data.</text>
</comment>
<evidence type="ECO:0000256" key="8">
    <source>
        <dbReference type="PIRSR" id="PIRSR602402-1"/>
    </source>
</evidence>
<keyword evidence="9" id="KW-0472">Membrane</keyword>
<dbReference type="PRINTS" id="PR00464">
    <property type="entry name" value="EP450II"/>
</dbReference>
<evidence type="ECO:0000256" key="9">
    <source>
        <dbReference type="SAM" id="Phobius"/>
    </source>
</evidence>
<keyword evidence="9" id="KW-1133">Transmembrane helix</keyword>
<evidence type="ECO:0000256" key="7">
    <source>
        <dbReference type="ARBA" id="ARBA00023033"/>
    </source>
</evidence>
<evidence type="ECO:0000256" key="3">
    <source>
        <dbReference type="ARBA" id="ARBA00022617"/>
    </source>
</evidence>
<dbReference type="SUPFAM" id="SSF48264">
    <property type="entry name" value="Cytochrome P450"/>
    <property type="match status" value="1"/>
</dbReference>
<dbReference type="InterPro" id="IPR001128">
    <property type="entry name" value="Cyt_P450"/>
</dbReference>
<evidence type="ECO:0000256" key="1">
    <source>
        <dbReference type="ARBA" id="ARBA00001971"/>
    </source>
</evidence>
<dbReference type="PANTHER" id="PTHR24287:SF19">
    <property type="entry name" value="CYTOCHROME P450"/>
    <property type="match status" value="1"/>
</dbReference>
<dbReference type="GO" id="GO:0005506">
    <property type="term" value="F:iron ion binding"/>
    <property type="evidence" value="ECO:0007669"/>
    <property type="project" value="InterPro"/>
</dbReference>
<comment type="similarity">
    <text evidence="2">Belongs to the cytochrome P450 family.</text>
</comment>
<evidence type="ECO:0008006" key="12">
    <source>
        <dbReference type="Google" id="ProtNLM"/>
    </source>
</evidence>
<keyword evidence="7" id="KW-0503">Monooxygenase</keyword>
<dbReference type="Proteomes" id="UP000664521">
    <property type="component" value="Unassembled WGS sequence"/>
</dbReference>
<dbReference type="InterPro" id="IPR002974">
    <property type="entry name" value="Cyt_P450_E_CYP52_ascomycetes"/>
</dbReference>
<dbReference type="AlphaFoldDB" id="A0A8H3F257"/>
<comment type="cofactor">
    <cofactor evidence="1 8">
        <name>heme</name>
        <dbReference type="ChEBI" id="CHEBI:30413"/>
    </cofactor>
</comment>
<feature type="binding site" description="axial binding residue" evidence="8">
    <location>
        <position position="460"/>
    </location>
    <ligand>
        <name>heme</name>
        <dbReference type="ChEBI" id="CHEBI:30413"/>
    </ligand>
    <ligandPart>
        <name>Fe</name>
        <dbReference type="ChEBI" id="CHEBI:18248"/>
    </ligandPart>
</feature>
<dbReference type="Gene3D" id="1.10.630.10">
    <property type="entry name" value="Cytochrome P450"/>
    <property type="match status" value="1"/>
</dbReference>
<dbReference type="GO" id="GO:0020037">
    <property type="term" value="F:heme binding"/>
    <property type="evidence" value="ECO:0007669"/>
    <property type="project" value="InterPro"/>
</dbReference>
<dbReference type="InterPro" id="IPR047146">
    <property type="entry name" value="Cyt_P450_E_CYP52_fungi"/>
</dbReference>
<dbReference type="InterPro" id="IPR036396">
    <property type="entry name" value="Cyt_P450_sf"/>
</dbReference>
<name>A0A8H3F257_9LECA</name>
<organism evidence="10 11">
    <name type="scientific">Heterodermia speciosa</name>
    <dbReference type="NCBI Taxonomy" id="116794"/>
    <lineage>
        <taxon>Eukaryota</taxon>
        <taxon>Fungi</taxon>
        <taxon>Dikarya</taxon>
        <taxon>Ascomycota</taxon>
        <taxon>Pezizomycotina</taxon>
        <taxon>Lecanoromycetes</taxon>
        <taxon>OSLEUM clade</taxon>
        <taxon>Lecanoromycetidae</taxon>
        <taxon>Caliciales</taxon>
        <taxon>Physciaceae</taxon>
        <taxon>Heterodermia</taxon>
    </lineage>
</organism>
<evidence type="ECO:0000313" key="11">
    <source>
        <dbReference type="Proteomes" id="UP000664521"/>
    </source>
</evidence>
<feature type="transmembrane region" description="Helical" evidence="9">
    <location>
        <begin position="6"/>
        <end position="24"/>
    </location>
</feature>
<protein>
    <recommendedName>
        <fullName evidence="12">Cytochrome P450</fullName>
    </recommendedName>
</protein>
<keyword evidence="11" id="KW-1185">Reference proteome</keyword>
<keyword evidence="4 8" id="KW-0479">Metal-binding</keyword>
<dbReference type="Pfam" id="PF00067">
    <property type="entry name" value="p450"/>
    <property type="match status" value="1"/>
</dbReference>
<dbReference type="CDD" id="cd11063">
    <property type="entry name" value="CYP52"/>
    <property type="match status" value="1"/>
</dbReference>
<proteinExistence type="inferred from homology"/>
<evidence type="ECO:0000256" key="4">
    <source>
        <dbReference type="ARBA" id="ARBA00022723"/>
    </source>
</evidence>
<dbReference type="InterPro" id="IPR002402">
    <property type="entry name" value="Cyt_P450_E_grp-II"/>
</dbReference>
<evidence type="ECO:0000256" key="5">
    <source>
        <dbReference type="ARBA" id="ARBA00023002"/>
    </source>
</evidence>
<dbReference type="PRINTS" id="PR01239">
    <property type="entry name" value="EP450IICYP52"/>
</dbReference>
<accession>A0A8H3F257</accession>
<dbReference type="GO" id="GO:0016712">
    <property type="term" value="F:oxidoreductase activity, acting on paired donors, with incorporation or reduction of molecular oxygen, reduced flavin or flavoprotein as one donor, and incorporation of one atom of oxygen"/>
    <property type="evidence" value="ECO:0007669"/>
    <property type="project" value="InterPro"/>
</dbReference>